<sequence>MKIVLLILLLTVVIILIEVPALIKKGLKKELKVFFVLLFISMSLSIAKGLNMNIPNPFDLLTIIYNPIIKIVSNIFK</sequence>
<keyword evidence="1" id="KW-0812">Transmembrane</keyword>
<keyword evidence="3" id="KW-1185">Reference proteome</keyword>
<keyword evidence="1" id="KW-0472">Membrane</keyword>
<organism evidence="2 3">
    <name type="scientific">Clostridium tanneri</name>
    <dbReference type="NCBI Taxonomy" id="3037988"/>
    <lineage>
        <taxon>Bacteria</taxon>
        <taxon>Bacillati</taxon>
        <taxon>Bacillota</taxon>
        <taxon>Clostridia</taxon>
        <taxon>Eubacteriales</taxon>
        <taxon>Clostridiaceae</taxon>
        <taxon>Clostridium</taxon>
    </lineage>
</organism>
<comment type="caution">
    <text evidence="2">The sequence shown here is derived from an EMBL/GenBank/DDBJ whole genome shotgun (WGS) entry which is preliminary data.</text>
</comment>
<protein>
    <recommendedName>
        <fullName evidence="4">Holin</fullName>
    </recommendedName>
</protein>
<evidence type="ECO:0000313" key="2">
    <source>
        <dbReference type="EMBL" id="MDW8802542.1"/>
    </source>
</evidence>
<gene>
    <name evidence="2" type="ORF">P8V03_15450</name>
</gene>
<dbReference type="RefSeq" id="WP_318798862.1">
    <property type="nucleotide sequence ID" value="NZ_JARUJP010000022.1"/>
</dbReference>
<evidence type="ECO:0000313" key="3">
    <source>
        <dbReference type="Proteomes" id="UP001281656"/>
    </source>
</evidence>
<name>A0ABU4JWQ5_9CLOT</name>
<keyword evidence="1" id="KW-1133">Transmembrane helix</keyword>
<feature type="transmembrane region" description="Helical" evidence="1">
    <location>
        <begin position="31"/>
        <end position="50"/>
    </location>
</feature>
<dbReference type="Proteomes" id="UP001281656">
    <property type="component" value="Unassembled WGS sequence"/>
</dbReference>
<dbReference type="EMBL" id="JARUJP010000022">
    <property type="protein sequence ID" value="MDW8802542.1"/>
    <property type="molecule type" value="Genomic_DNA"/>
</dbReference>
<reference evidence="2 3" key="1">
    <citation type="submission" date="2023-04" db="EMBL/GenBank/DDBJ databases">
        <title>Clostridium tannerae sp. nov., isolated from the fecal material of an alpaca.</title>
        <authorList>
            <person name="Miller S."/>
            <person name="Hendry M."/>
            <person name="King J."/>
            <person name="Sankaranarayanan K."/>
            <person name="Lawson P.A."/>
        </authorList>
    </citation>
    <scope>NUCLEOTIDE SEQUENCE [LARGE SCALE GENOMIC DNA]</scope>
    <source>
        <strain evidence="2 3">A1-XYC3</strain>
    </source>
</reference>
<proteinExistence type="predicted"/>
<evidence type="ECO:0008006" key="4">
    <source>
        <dbReference type="Google" id="ProtNLM"/>
    </source>
</evidence>
<accession>A0ABU4JWQ5</accession>
<evidence type="ECO:0000256" key="1">
    <source>
        <dbReference type="SAM" id="Phobius"/>
    </source>
</evidence>